<dbReference type="PANTHER" id="PTHR13696">
    <property type="entry name" value="P-LOOP CONTAINING NUCLEOSIDE TRIPHOSPHATE HYDROLASE"/>
    <property type="match status" value="1"/>
</dbReference>
<accession>A0ABS4GX82</accession>
<dbReference type="InterPro" id="IPR050678">
    <property type="entry name" value="DNA_Partitioning_ATPase"/>
</dbReference>
<dbReference type="PANTHER" id="PTHR13696:SF52">
    <property type="entry name" value="PARA FAMILY PROTEIN CT_582"/>
    <property type="match status" value="1"/>
</dbReference>
<feature type="domain" description="AAA" evidence="1">
    <location>
        <begin position="3"/>
        <end position="180"/>
    </location>
</feature>
<keyword evidence="3" id="KW-1185">Reference proteome</keyword>
<dbReference type="Pfam" id="PF13614">
    <property type="entry name" value="AAA_31"/>
    <property type="match status" value="1"/>
</dbReference>
<dbReference type="EMBL" id="JAGGKT010000030">
    <property type="protein sequence ID" value="MBP1934877.1"/>
    <property type="molecule type" value="Genomic_DNA"/>
</dbReference>
<dbReference type="RefSeq" id="WP_209812853.1">
    <property type="nucleotide sequence ID" value="NZ_JAGGKT010000030.1"/>
</dbReference>
<gene>
    <name evidence="2" type="ORF">J2Z37_004897</name>
</gene>
<protein>
    <submittedName>
        <fullName evidence="2">Chromosome partitioning protein</fullName>
    </submittedName>
</protein>
<dbReference type="InterPro" id="IPR025669">
    <property type="entry name" value="AAA_dom"/>
</dbReference>
<name>A0ABS4GX82_9BACL</name>
<evidence type="ECO:0000313" key="3">
    <source>
        <dbReference type="Proteomes" id="UP001519343"/>
    </source>
</evidence>
<evidence type="ECO:0000259" key="1">
    <source>
        <dbReference type="Pfam" id="PF13614"/>
    </source>
</evidence>
<dbReference type="Proteomes" id="UP001519343">
    <property type="component" value="Unassembled WGS sequence"/>
</dbReference>
<comment type="caution">
    <text evidence="2">The sequence shown here is derived from an EMBL/GenBank/DDBJ whole genome shotgun (WGS) entry which is preliminary data.</text>
</comment>
<dbReference type="InterPro" id="IPR027417">
    <property type="entry name" value="P-loop_NTPase"/>
</dbReference>
<proteinExistence type="predicted"/>
<dbReference type="CDD" id="cd02042">
    <property type="entry name" value="ParAB_family"/>
    <property type="match status" value="1"/>
</dbReference>
<sequence>MAKVWAISTNKGGVLKTTVTTNLAGVLSQQGKMVLIIDTDNQGNVALTFGINPDQLERTLYDVLIDGIDPEEAIVKGYDNIDILPANDDMAFFEFDCLTEREKYPRPFSLLKNAVDKLRSKYDYILVDTPPNLGLTQGNVLSFVDSVLIPFQPENYSMRSLVKILKAIDGFKEKHNPSLSVIGIVATLVDARTNLHTTVLQECRKFCFEKNIRLFDTVIPRSIRFASSVAYDRLPATLTDKNNQIVGYYFELLNEIEEAESSGSKK</sequence>
<organism evidence="2 3">
    <name type="scientific">Ammoniphilus resinae</name>
    <dbReference type="NCBI Taxonomy" id="861532"/>
    <lineage>
        <taxon>Bacteria</taxon>
        <taxon>Bacillati</taxon>
        <taxon>Bacillota</taxon>
        <taxon>Bacilli</taxon>
        <taxon>Bacillales</taxon>
        <taxon>Paenibacillaceae</taxon>
        <taxon>Aneurinibacillus group</taxon>
        <taxon>Ammoniphilus</taxon>
    </lineage>
</organism>
<evidence type="ECO:0000313" key="2">
    <source>
        <dbReference type="EMBL" id="MBP1934877.1"/>
    </source>
</evidence>
<reference evidence="2 3" key="1">
    <citation type="submission" date="2021-03" db="EMBL/GenBank/DDBJ databases">
        <title>Genomic Encyclopedia of Type Strains, Phase IV (KMG-IV): sequencing the most valuable type-strain genomes for metagenomic binning, comparative biology and taxonomic classification.</title>
        <authorList>
            <person name="Goeker M."/>
        </authorList>
    </citation>
    <scope>NUCLEOTIDE SEQUENCE [LARGE SCALE GENOMIC DNA]</scope>
    <source>
        <strain evidence="2 3">DSM 24738</strain>
    </source>
</reference>
<dbReference type="SUPFAM" id="SSF52540">
    <property type="entry name" value="P-loop containing nucleoside triphosphate hydrolases"/>
    <property type="match status" value="1"/>
</dbReference>
<dbReference type="Gene3D" id="3.40.50.300">
    <property type="entry name" value="P-loop containing nucleotide triphosphate hydrolases"/>
    <property type="match status" value="1"/>
</dbReference>